<dbReference type="EMBL" id="JAPUFD010000010">
    <property type="protein sequence ID" value="MDI1489748.1"/>
    <property type="molecule type" value="Genomic_DNA"/>
</dbReference>
<evidence type="ECO:0000256" key="4">
    <source>
        <dbReference type="ARBA" id="ARBA00022454"/>
    </source>
</evidence>
<reference evidence="10" key="1">
    <citation type="journal article" date="2023" name="Genome Biol. Evol.">
        <title>First Whole Genome Sequence and Flow Cytometry Genome Size Data for the Lichen-Forming Fungus Ramalina farinacea (Ascomycota).</title>
        <authorList>
            <person name="Llewellyn T."/>
            <person name="Mian S."/>
            <person name="Hill R."/>
            <person name="Leitch I.J."/>
            <person name="Gaya E."/>
        </authorList>
    </citation>
    <scope>NUCLEOTIDE SEQUENCE</scope>
    <source>
        <strain evidence="10">LIQ254RAFAR</strain>
    </source>
</reference>
<dbReference type="GO" id="GO:0000070">
    <property type="term" value="P:mitotic sister chromatid segregation"/>
    <property type="evidence" value="ECO:0007669"/>
    <property type="project" value="TreeGrafter"/>
</dbReference>
<dbReference type="GO" id="GO:0051382">
    <property type="term" value="P:kinetochore assembly"/>
    <property type="evidence" value="ECO:0007669"/>
    <property type="project" value="InterPro"/>
</dbReference>
<dbReference type="PANTHER" id="PTHR14401:SF6">
    <property type="entry name" value="CENTROMERE PROTEIN K"/>
    <property type="match status" value="1"/>
</dbReference>
<evidence type="ECO:0000256" key="7">
    <source>
        <dbReference type="ARBA" id="ARBA00023328"/>
    </source>
</evidence>
<comment type="subcellular location">
    <subcellularLocation>
        <location evidence="2">Chromosome</location>
        <location evidence="2">Centromere</location>
    </subcellularLocation>
    <subcellularLocation>
        <location evidence="1">Nucleus</location>
    </subcellularLocation>
</comment>
<name>A0AA43QNK1_9LECA</name>
<keyword evidence="5 8" id="KW-0175">Coiled coil</keyword>
<evidence type="ECO:0000256" key="1">
    <source>
        <dbReference type="ARBA" id="ARBA00004123"/>
    </source>
</evidence>
<evidence type="ECO:0000313" key="11">
    <source>
        <dbReference type="Proteomes" id="UP001161017"/>
    </source>
</evidence>
<evidence type="ECO:0000256" key="2">
    <source>
        <dbReference type="ARBA" id="ARBA00004584"/>
    </source>
</evidence>
<organism evidence="10 11">
    <name type="scientific">Ramalina farinacea</name>
    <dbReference type="NCBI Taxonomy" id="258253"/>
    <lineage>
        <taxon>Eukaryota</taxon>
        <taxon>Fungi</taxon>
        <taxon>Dikarya</taxon>
        <taxon>Ascomycota</taxon>
        <taxon>Pezizomycotina</taxon>
        <taxon>Lecanoromycetes</taxon>
        <taxon>OSLEUM clade</taxon>
        <taxon>Lecanoromycetidae</taxon>
        <taxon>Lecanorales</taxon>
        <taxon>Lecanorineae</taxon>
        <taxon>Ramalinaceae</taxon>
        <taxon>Ramalina</taxon>
    </lineage>
</organism>
<accession>A0AA43QNK1</accession>
<protein>
    <submittedName>
        <fullName evidence="10">Uncharacterized protein</fullName>
    </submittedName>
</protein>
<dbReference type="AlphaFoldDB" id="A0AA43QNK1"/>
<feature type="region of interest" description="Disordered" evidence="9">
    <location>
        <begin position="1"/>
        <end position="27"/>
    </location>
</feature>
<evidence type="ECO:0000256" key="3">
    <source>
        <dbReference type="ARBA" id="ARBA00005795"/>
    </source>
</evidence>
<evidence type="ECO:0000256" key="5">
    <source>
        <dbReference type="ARBA" id="ARBA00023054"/>
    </source>
</evidence>
<comment type="similarity">
    <text evidence="3">Belongs to the CENP-K/MCM22 family.</text>
</comment>
<dbReference type="InterPro" id="IPR020993">
    <property type="entry name" value="Centromere_CenpK"/>
</dbReference>
<evidence type="ECO:0000256" key="8">
    <source>
        <dbReference type="SAM" id="Coils"/>
    </source>
</evidence>
<feature type="compositionally biased region" description="Basic and acidic residues" evidence="9">
    <location>
        <begin position="1"/>
        <end position="11"/>
    </location>
</feature>
<dbReference type="PANTHER" id="PTHR14401">
    <property type="entry name" value="CENTROMERE PROTEIN K"/>
    <property type="match status" value="1"/>
</dbReference>
<keyword evidence="4" id="KW-0158">Chromosome</keyword>
<dbReference type="Proteomes" id="UP001161017">
    <property type="component" value="Unassembled WGS sequence"/>
</dbReference>
<keyword evidence="11" id="KW-1185">Reference proteome</keyword>
<evidence type="ECO:0000313" key="10">
    <source>
        <dbReference type="EMBL" id="MDI1489748.1"/>
    </source>
</evidence>
<dbReference type="GO" id="GO:0005634">
    <property type="term" value="C:nucleus"/>
    <property type="evidence" value="ECO:0007669"/>
    <property type="project" value="UniProtKB-SubCell"/>
</dbReference>
<gene>
    <name evidence="10" type="ORF">OHK93_000946</name>
</gene>
<keyword evidence="6" id="KW-0539">Nucleus</keyword>
<feature type="coiled-coil region" evidence="8">
    <location>
        <begin position="27"/>
        <end position="61"/>
    </location>
</feature>
<proteinExistence type="inferred from homology"/>
<dbReference type="GO" id="GO:0000775">
    <property type="term" value="C:chromosome, centromeric region"/>
    <property type="evidence" value="ECO:0007669"/>
    <property type="project" value="UniProtKB-SubCell"/>
</dbReference>
<sequence>MEQEEPLEKLRTYAKAASAPSGIDEDNDELELLATRLARSLSSLESQVKHHEDSLEKLKSSVDRSSTVAIAEDRRRRLAQVRAATTAYRSLTPTNPVLPQPESPLPALLALRNTLKLVDQSKRTILDDDQRITKATMELRREERSLNEVGYLTAALEGRIGCLQTEHANQSNMTDQEVLTDLMSECQKTKNRYTKGLRGLVRALNKFVNEHLAVMIAAEDLGGPVVGDDPDIDEATLEAGFTHQGKPKKASSAGSRGNKKRKRRNELIWGEESAEDSDQPAKSEKDAAADSFRSLTECLLNAAADDSNEDSYVNIAKESAVVRFLVRAKVAQFDPNDARKLRLLNFEE</sequence>
<evidence type="ECO:0000256" key="6">
    <source>
        <dbReference type="ARBA" id="ARBA00023242"/>
    </source>
</evidence>
<keyword evidence="7" id="KW-0137">Centromere</keyword>
<evidence type="ECO:0000256" key="9">
    <source>
        <dbReference type="SAM" id="MobiDB-lite"/>
    </source>
</evidence>
<feature type="region of interest" description="Disordered" evidence="9">
    <location>
        <begin position="239"/>
        <end position="287"/>
    </location>
</feature>
<comment type="caution">
    <text evidence="10">The sequence shown here is derived from an EMBL/GenBank/DDBJ whole genome shotgun (WGS) entry which is preliminary data.</text>
</comment>